<dbReference type="InterPro" id="IPR001173">
    <property type="entry name" value="Glyco_trans_2-like"/>
</dbReference>
<evidence type="ECO:0000256" key="3">
    <source>
        <dbReference type="ARBA" id="ARBA00022679"/>
    </source>
</evidence>
<keyword evidence="7" id="KW-1185">Reference proteome</keyword>
<dbReference type="PANTHER" id="PTHR43179:SF7">
    <property type="entry name" value="RHAMNOSYLTRANSFERASE WBBL"/>
    <property type="match status" value="1"/>
</dbReference>
<dbReference type="Pfam" id="PF01697">
    <property type="entry name" value="Glyco_transf_92"/>
    <property type="match status" value="1"/>
</dbReference>
<comment type="subcellular location">
    <subcellularLocation>
        <location evidence="1">Membrane</location>
    </subcellularLocation>
</comment>
<dbReference type="Proteomes" id="UP000500767">
    <property type="component" value="Chromosome"/>
</dbReference>
<evidence type="ECO:0000313" key="7">
    <source>
        <dbReference type="Proteomes" id="UP000500767"/>
    </source>
</evidence>
<dbReference type="AlphaFoldDB" id="A0A6M8HUB4"/>
<dbReference type="Gene3D" id="3.90.550.10">
    <property type="entry name" value="Spore Coat Polysaccharide Biosynthesis Protein SpsA, Chain A"/>
    <property type="match status" value="2"/>
</dbReference>
<dbReference type="InterPro" id="IPR008166">
    <property type="entry name" value="Glyco_transf_92"/>
</dbReference>
<keyword evidence="4" id="KW-0472">Membrane</keyword>
<dbReference type="EMBL" id="CP053708">
    <property type="protein sequence ID" value="QKE91795.1"/>
    <property type="molecule type" value="Genomic_DNA"/>
</dbReference>
<feature type="domain" description="Glycosyltransferase 2-like" evidence="5">
    <location>
        <begin position="890"/>
        <end position="1010"/>
    </location>
</feature>
<dbReference type="GO" id="GO:0016757">
    <property type="term" value="F:glycosyltransferase activity"/>
    <property type="evidence" value="ECO:0007669"/>
    <property type="project" value="UniProtKB-KW"/>
</dbReference>
<dbReference type="GO" id="GO:0016020">
    <property type="term" value="C:membrane"/>
    <property type="evidence" value="ECO:0007669"/>
    <property type="project" value="UniProtKB-SubCell"/>
</dbReference>
<evidence type="ECO:0000256" key="2">
    <source>
        <dbReference type="ARBA" id="ARBA00022676"/>
    </source>
</evidence>
<name>A0A6M8HUB4_9PROT</name>
<dbReference type="RefSeq" id="WP_171835109.1">
    <property type="nucleotide sequence ID" value="NZ_CP053708.1"/>
</dbReference>
<proteinExistence type="predicted"/>
<reference evidence="6 7" key="1">
    <citation type="journal article" date="2014" name="World J. Microbiol. Biotechnol.">
        <title>Biodiversity and physiological characteristics of Antarctic and Arctic lichens-associated bacteria.</title>
        <authorList>
            <person name="Lee Y.M."/>
            <person name="Kim E.H."/>
            <person name="Lee H.K."/>
            <person name="Hong S.G."/>
        </authorList>
    </citation>
    <scope>NUCLEOTIDE SEQUENCE [LARGE SCALE GENOMIC DNA]</scope>
    <source>
        <strain evidence="6 7">PAMC 26569</strain>
    </source>
</reference>
<dbReference type="KEGG" id="lck:HN018_18710"/>
<gene>
    <name evidence="6" type="ORF">HN018_18710</name>
</gene>
<dbReference type="SUPFAM" id="SSF53448">
    <property type="entry name" value="Nucleotide-diphospho-sugar transferases"/>
    <property type="match status" value="3"/>
</dbReference>
<protein>
    <submittedName>
        <fullName evidence="6">Glycosyltransferase</fullName>
    </submittedName>
</protein>
<accession>A0A6M8HUB4</accession>
<keyword evidence="3 6" id="KW-0808">Transferase</keyword>
<dbReference type="Pfam" id="PF00535">
    <property type="entry name" value="Glycos_transf_2"/>
    <property type="match status" value="2"/>
</dbReference>
<evidence type="ECO:0000259" key="5">
    <source>
        <dbReference type="Pfam" id="PF00535"/>
    </source>
</evidence>
<dbReference type="CDD" id="cd04186">
    <property type="entry name" value="GT_2_like_c"/>
    <property type="match status" value="1"/>
</dbReference>
<dbReference type="PANTHER" id="PTHR43179">
    <property type="entry name" value="RHAMNOSYLTRANSFERASE WBBL"/>
    <property type="match status" value="1"/>
</dbReference>
<dbReference type="InterPro" id="IPR029044">
    <property type="entry name" value="Nucleotide-diphossugar_trans"/>
</dbReference>
<feature type="domain" description="Glycosyltransferase 2-like" evidence="5">
    <location>
        <begin position="646"/>
        <end position="762"/>
    </location>
</feature>
<evidence type="ECO:0000256" key="1">
    <source>
        <dbReference type="ARBA" id="ARBA00004370"/>
    </source>
</evidence>
<evidence type="ECO:0000313" key="6">
    <source>
        <dbReference type="EMBL" id="QKE91795.1"/>
    </source>
</evidence>
<sequence>MVVKDEIDDIPQWIIHHRLVGFDQIIIYGNGATDGSADLIDAMAAEFHVEHILWPTPEGRPVPKLVYEDCLRRFGGAYDWIAFLDADEYLVPADPESHIGSLLEQHRDHSAIAINWLIFGSSDAPNTNGLLNTETFLNRAEDQFSANRNVKSIIQPSRTIECVNPHAFVCDGPYFTLDNEMVEWASEGLGVVPDGKVVVGSWRIHHYMIRSHDHWRRRLVRGNDSKGAEWDEVFRHHDRNEIEDLTALPLAARVREVMTEREIWSLIETHRTDKSDRRTPVPDAAMQLVAEPIQIPTIALVAGTDLDAEKLRSVESSAVADAVSDDDQLWTQSGLPVAPSVECHLDTLSSTLVRGWAVNFADAETPLVMHIIIDGANVAAVPCLIERQDVRAAGYPSARVGFEFTLERRFFNAQTHRLEFQTVSGEVIRISTPDEKLEFYDFSEKWKPAVRSLVDGMHEGVIKGWVLREEQDHAWLGGCNIVVTSNGTHVANIKANRNRGDVGKAMGADVNCGFEFLPPIAFRKAHPQAFRFFLAPYDIELTGSPYTTSFVSDGNEAALLDLNDTLDRLYVEMTRLRRQVKTMLPKHVHNLSDYDTWARTYLEALRTRVEKERYARSRNLKTFEIARSEPLVSIVCPTWRPKISDFCAAVESVIAQTLQSWELILIDDGSQMPDLTAQIDAFTKRDPRIRVIRRMKNVGISAATNAGMRAARGDWLAFFDHDDLLVPVALELMVSEAQRTGAKLLYSDEDKIDDNGYYSEPAFKTDWNYRLLLGCNYICHLVMLDRATMKQVGFLNPKYNGAQDHDYLLRVSEVLRPDEIHHVPEVLYHWRKSETSTASSTSAKQYAVDAGVYAITDHLARRGKSAEVTSFNDSTWYKVHWKMEQQPKITIIIPYKEQIKTTRTCIDCILAGTDYENFDVILVDNWSTSEEAMQFSEEMGQLDNVRVLRVEEEFNYSRINNLAARASDAEFFVLMNNDLFVTDKSWLRTILDEALVDEQVGIVGGKFVYPNRRVQHAGVVLGVGGVACHSHSGIGEDEPGYAARALFAQEVSAVTAACLLIRADIYWQVGGLDEQHLAVAFNDVDLCLKVRLAGYKVVWTPEFLAEHHESLSRGSDEIRPEKEARFFHEMQTMIERYGDYLKNDPFYSKHFTLEHRPFFDLRDLLIVPDVARRSTPMTLNPPLAHMDAAD</sequence>
<keyword evidence="2" id="KW-0328">Glycosyltransferase</keyword>
<evidence type="ECO:0000256" key="4">
    <source>
        <dbReference type="ARBA" id="ARBA00023136"/>
    </source>
</evidence>
<organism evidence="6 7">
    <name type="scientific">Lichenicola cladoniae</name>
    <dbReference type="NCBI Taxonomy" id="1484109"/>
    <lineage>
        <taxon>Bacteria</taxon>
        <taxon>Pseudomonadati</taxon>
        <taxon>Pseudomonadota</taxon>
        <taxon>Alphaproteobacteria</taxon>
        <taxon>Acetobacterales</taxon>
        <taxon>Acetobacteraceae</taxon>
        <taxon>Lichenicola</taxon>
    </lineage>
</organism>